<gene>
    <name evidence="1" type="ORF">AFUS01_LOCUS16614</name>
</gene>
<evidence type="ECO:0000313" key="2">
    <source>
        <dbReference type="Proteomes" id="UP000708208"/>
    </source>
</evidence>
<comment type="caution">
    <text evidence="1">The sequence shown here is derived from an EMBL/GenBank/DDBJ whole genome shotgun (WGS) entry which is preliminary data.</text>
</comment>
<accession>A0A8J2NVB1</accession>
<proteinExistence type="predicted"/>
<feature type="non-terminal residue" evidence="1">
    <location>
        <position position="32"/>
    </location>
</feature>
<evidence type="ECO:0000313" key="1">
    <source>
        <dbReference type="EMBL" id="CAG7727788.1"/>
    </source>
</evidence>
<sequence>ELIREMIRRPMVRLFFDEDFSADFENTTEITN</sequence>
<organism evidence="1 2">
    <name type="scientific">Allacma fusca</name>
    <dbReference type="NCBI Taxonomy" id="39272"/>
    <lineage>
        <taxon>Eukaryota</taxon>
        <taxon>Metazoa</taxon>
        <taxon>Ecdysozoa</taxon>
        <taxon>Arthropoda</taxon>
        <taxon>Hexapoda</taxon>
        <taxon>Collembola</taxon>
        <taxon>Symphypleona</taxon>
        <taxon>Sminthuridae</taxon>
        <taxon>Allacma</taxon>
    </lineage>
</organism>
<dbReference type="EMBL" id="CAJVCH010153850">
    <property type="protein sequence ID" value="CAG7727788.1"/>
    <property type="molecule type" value="Genomic_DNA"/>
</dbReference>
<dbReference type="AlphaFoldDB" id="A0A8J2NVB1"/>
<protein>
    <submittedName>
        <fullName evidence="1">Uncharacterized protein</fullName>
    </submittedName>
</protein>
<keyword evidence="2" id="KW-1185">Reference proteome</keyword>
<name>A0A8J2NVB1_9HEXA</name>
<dbReference type="Proteomes" id="UP000708208">
    <property type="component" value="Unassembled WGS sequence"/>
</dbReference>
<reference evidence="1" key="1">
    <citation type="submission" date="2021-06" db="EMBL/GenBank/DDBJ databases">
        <authorList>
            <person name="Hodson N. C."/>
            <person name="Mongue J. A."/>
            <person name="Jaron S. K."/>
        </authorList>
    </citation>
    <scope>NUCLEOTIDE SEQUENCE</scope>
</reference>